<dbReference type="InterPro" id="IPR000878">
    <property type="entry name" value="4pyrrol_Mease"/>
</dbReference>
<proteinExistence type="predicted"/>
<organism evidence="8 9">
    <name type="scientific">Marihabitans asiaticum</name>
    <dbReference type="NCBI Taxonomy" id="415218"/>
    <lineage>
        <taxon>Bacteria</taxon>
        <taxon>Bacillati</taxon>
        <taxon>Actinomycetota</taxon>
        <taxon>Actinomycetes</taxon>
        <taxon>Micrococcales</taxon>
        <taxon>Intrasporangiaceae</taxon>
        <taxon>Marihabitans</taxon>
    </lineage>
</organism>
<reference evidence="8 9" key="1">
    <citation type="submission" date="2019-06" db="EMBL/GenBank/DDBJ databases">
        <title>Sequencing the genomes of 1000 actinobacteria strains.</title>
        <authorList>
            <person name="Klenk H.-P."/>
        </authorList>
    </citation>
    <scope>NUCLEOTIDE SEQUENCE [LARGE SCALE GENOMIC DNA]</scope>
    <source>
        <strain evidence="8 9">DSM 18935</strain>
    </source>
</reference>
<feature type="active site" description="Proton acceptor" evidence="6">
    <location>
        <position position="210"/>
    </location>
</feature>
<dbReference type="SUPFAM" id="SSF51735">
    <property type="entry name" value="NAD(P)-binding Rossmann-fold domains"/>
    <property type="match status" value="1"/>
</dbReference>
<keyword evidence="9" id="KW-1185">Reference proteome</keyword>
<dbReference type="FunFam" id="3.40.1010.10:FF:000001">
    <property type="entry name" value="Siroheme synthase"/>
    <property type="match status" value="1"/>
</dbReference>
<evidence type="ECO:0000313" key="9">
    <source>
        <dbReference type="Proteomes" id="UP000315628"/>
    </source>
</evidence>
<dbReference type="Proteomes" id="UP000315628">
    <property type="component" value="Unassembled WGS sequence"/>
</dbReference>
<dbReference type="GO" id="GO:0043115">
    <property type="term" value="F:precorrin-2 dehydrogenase activity"/>
    <property type="evidence" value="ECO:0007669"/>
    <property type="project" value="InterPro"/>
</dbReference>
<dbReference type="PIRSF" id="PIRSF036426">
    <property type="entry name" value="Sirohaem_synth"/>
    <property type="match status" value="1"/>
</dbReference>
<dbReference type="SUPFAM" id="SSF53790">
    <property type="entry name" value="Tetrapyrrole methylase"/>
    <property type="match status" value="1"/>
</dbReference>
<dbReference type="NCBIfam" id="NF004790">
    <property type="entry name" value="PRK06136.1"/>
    <property type="match status" value="1"/>
</dbReference>
<accession>A0A560WAW6</accession>
<dbReference type="GO" id="GO:0051287">
    <property type="term" value="F:NAD binding"/>
    <property type="evidence" value="ECO:0007669"/>
    <property type="project" value="InterPro"/>
</dbReference>
<dbReference type="Gene3D" id="3.40.1010.10">
    <property type="entry name" value="Cobalt-precorrin-4 Transmethylase, Domain 1"/>
    <property type="match status" value="1"/>
</dbReference>
<gene>
    <name evidence="8" type="ORF">FB557_2219</name>
</gene>
<dbReference type="GO" id="GO:0032259">
    <property type="term" value="P:methylation"/>
    <property type="evidence" value="ECO:0007669"/>
    <property type="project" value="UniProtKB-KW"/>
</dbReference>
<evidence type="ECO:0000256" key="4">
    <source>
        <dbReference type="ARBA" id="ARBA00022691"/>
    </source>
</evidence>
<keyword evidence="3 8" id="KW-0808">Transferase</keyword>
<dbReference type="RefSeq" id="WP_144857626.1">
    <property type="nucleotide sequence ID" value="NZ_BAAAYT010000002.1"/>
</dbReference>
<evidence type="ECO:0000256" key="6">
    <source>
        <dbReference type="PIRSR" id="PIRSR036426-1"/>
    </source>
</evidence>
<dbReference type="PANTHER" id="PTHR45790">
    <property type="entry name" value="SIROHEME SYNTHASE-RELATED"/>
    <property type="match status" value="1"/>
</dbReference>
<dbReference type="InterPro" id="IPR035996">
    <property type="entry name" value="4pyrrol_Methylase_sf"/>
</dbReference>
<keyword evidence="2 8" id="KW-0489">Methyltransferase</keyword>
<dbReference type="InterPro" id="IPR050161">
    <property type="entry name" value="Siro_Cobalamin_biosynth"/>
</dbReference>
<evidence type="ECO:0000256" key="2">
    <source>
        <dbReference type="ARBA" id="ARBA00022603"/>
    </source>
</evidence>
<evidence type="ECO:0000256" key="1">
    <source>
        <dbReference type="ARBA" id="ARBA00012162"/>
    </source>
</evidence>
<keyword evidence="5" id="KW-0627">Porphyrin biosynthesis</keyword>
<name>A0A560WAW6_9MICO</name>
<dbReference type="Pfam" id="PF00590">
    <property type="entry name" value="TP_methylase"/>
    <property type="match status" value="1"/>
</dbReference>
<dbReference type="EC" id="2.1.1.107" evidence="1"/>
<dbReference type="GO" id="GO:0009236">
    <property type="term" value="P:cobalamin biosynthetic process"/>
    <property type="evidence" value="ECO:0007669"/>
    <property type="project" value="InterPro"/>
</dbReference>
<dbReference type="EMBL" id="VIUW01000003">
    <property type="protein sequence ID" value="TWD14794.1"/>
    <property type="molecule type" value="Genomic_DNA"/>
</dbReference>
<dbReference type="GO" id="GO:0051266">
    <property type="term" value="F:sirohydrochlorin ferrochelatase activity"/>
    <property type="evidence" value="ECO:0007669"/>
    <property type="project" value="InterPro"/>
</dbReference>
<sequence>MGGDSYPLSLDLTDRRVLVVGGGPVAVRKARSCLAAGARVSIVAPQLDEPGLAQHPRVVWHRARFDRHHLAPSTDRADRFWLVHTATGVTEVDTAVADAAEDAGVWCVRADDASRSAAWNPAVVRGAGPAEGITVAVTGGADPRRATRLRDAIGSRLDGTELPVARTRTQRSGRPAVGHVALVGGGPGPTDLITVRGRRLLEAADVVIADRLGPTNLLEGLPASVEILDVGKQRGHHAVSQERINALLVDRARRGLRVVRLKGGDPFVLGRGGEEALHCAAHGVPVEVVPGVTSAISVPAAAGIPVTHRGISTSFVVASGHDGAGPTLDAAREAPRDATLVLLMAVSALGRTAARLVATGRDPDTPVAIVERGWSASQRVTRTTLGRAGEDAGRAGVQAPAVVIVGQVVTVPERMQQGCTEAVG</sequence>
<dbReference type="GO" id="GO:0019354">
    <property type="term" value="P:siroheme biosynthetic process"/>
    <property type="evidence" value="ECO:0007669"/>
    <property type="project" value="InterPro"/>
</dbReference>
<evidence type="ECO:0000256" key="3">
    <source>
        <dbReference type="ARBA" id="ARBA00022679"/>
    </source>
</evidence>
<dbReference type="CDD" id="cd11642">
    <property type="entry name" value="SUMT"/>
    <property type="match status" value="1"/>
</dbReference>
<feature type="domain" description="Tetrapyrrole methylase" evidence="7">
    <location>
        <begin position="180"/>
        <end position="387"/>
    </location>
</feature>
<dbReference type="InterPro" id="IPR014776">
    <property type="entry name" value="4pyrrole_Mease_sub2"/>
</dbReference>
<dbReference type="AlphaFoldDB" id="A0A560WAW6"/>
<dbReference type="InterPro" id="IPR006366">
    <property type="entry name" value="CobA/CysG_C"/>
</dbReference>
<protein>
    <recommendedName>
        <fullName evidence="1">uroporphyrinogen-III C-methyltransferase</fullName>
        <ecNumber evidence="1">2.1.1.107</ecNumber>
    </recommendedName>
</protein>
<dbReference type="Gene3D" id="3.40.50.720">
    <property type="entry name" value="NAD(P)-binding Rossmann-like Domain"/>
    <property type="match status" value="1"/>
</dbReference>
<evidence type="ECO:0000313" key="8">
    <source>
        <dbReference type="EMBL" id="TWD14794.1"/>
    </source>
</evidence>
<dbReference type="Pfam" id="PF13241">
    <property type="entry name" value="NAD_binding_7"/>
    <property type="match status" value="1"/>
</dbReference>
<comment type="caution">
    <text evidence="8">The sequence shown here is derived from an EMBL/GenBank/DDBJ whole genome shotgun (WGS) entry which is preliminary data.</text>
</comment>
<dbReference type="InterPro" id="IPR014777">
    <property type="entry name" value="4pyrrole_Mease_sub1"/>
</dbReference>
<dbReference type="PANTHER" id="PTHR45790:SF3">
    <property type="entry name" value="S-ADENOSYL-L-METHIONINE-DEPENDENT UROPORPHYRINOGEN III METHYLTRANSFERASE, CHLOROPLASTIC"/>
    <property type="match status" value="1"/>
</dbReference>
<dbReference type="InterPro" id="IPR036291">
    <property type="entry name" value="NAD(P)-bd_dom_sf"/>
</dbReference>
<dbReference type="NCBIfam" id="TIGR01469">
    <property type="entry name" value="cobA_cysG_Cterm"/>
    <property type="match status" value="1"/>
</dbReference>
<evidence type="ECO:0000256" key="5">
    <source>
        <dbReference type="ARBA" id="ARBA00023244"/>
    </source>
</evidence>
<dbReference type="InterPro" id="IPR012409">
    <property type="entry name" value="Sirohaem_synth"/>
</dbReference>
<dbReference type="GO" id="GO:0004851">
    <property type="term" value="F:uroporphyrin-III C-methyltransferase activity"/>
    <property type="evidence" value="ECO:0007669"/>
    <property type="project" value="UniProtKB-EC"/>
</dbReference>
<feature type="active site" description="Proton donor" evidence="6">
    <location>
        <position position="232"/>
    </location>
</feature>
<keyword evidence="4" id="KW-0949">S-adenosyl-L-methionine</keyword>
<dbReference type="Gene3D" id="3.30.950.10">
    <property type="entry name" value="Methyltransferase, Cobalt-precorrin-4 Transmethylase, Domain 2"/>
    <property type="match status" value="1"/>
</dbReference>
<dbReference type="OrthoDB" id="9815856at2"/>
<evidence type="ECO:0000259" key="7">
    <source>
        <dbReference type="Pfam" id="PF00590"/>
    </source>
</evidence>